<evidence type="ECO:0000256" key="1">
    <source>
        <dbReference type="SAM" id="Phobius"/>
    </source>
</evidence>
<reference evidence="2" key="1">
    <citation type="journal article" date="2021" name="Nat. Commun.">
        <title>Genetic determinants of endophytism in the Arabidopsis root mycobiome.</title>
        <authorList>
            <person name="Mesny F."/>
            <person name="Miyauchi S."/>
            <person name="Thiergart T."/>
            <person name="Pickel B."/>
            <person name="Atanasova L."/>
            <person name="Karlsson M."/>
            <person name="Huettel B."/>
            <person name="Barry K.W."/>
            <person name="Haridas S."/>
            <person name="Chen C."/>
            <person name="Bauer D."/>
            <person name="Andreopoulos W."/>
            <person name="Pangilinan J."/>
            <person name="LaButti K."/>
            <person name="Riley R."/>
            <person name="Lipzen A."/>
            <person name="Clum A."/>
            <person name="Drula E."/>
            <person name="Henrissat B."/>
            <person name="Kohler A."/>
            <person name="Grigoriev I.V."/>
            <person name="Martin F.M."/>
            <person name="Hacquard S."/>
        </authorList>
    </citation>
    <scope>NUCLEOTIDE SEQUENCE</scope>
    <source>
        <strain evidence="2">MPI-SDFR-AT-0073</strain>
    </source>
</reference>
<dbReference type="GeneID" id="70136661"/>
<organism evidence="2 3">
    <name type="scientific">Truncatella angustata</name>
    <dbReference type="NCBI Taxonomy" id="152316"/>
    <lineage>
        <taxon>Eukaryota</taxon>
        <taxon>Fungi</taxon>
        <taxon>Dikarya</taxon>
        <taxon>Ascomycota</taxon>
        <taxon>Pezizomycotina</taxon>
        <taxon>Sordariomycetes</taxon>
        <taxon>Xylariomycetidae</taxon>
        <taxon>Amphisphaeriales</taxon>
        <taxon>Sporocadaceae</taxon>
        <taxon>Truncatella</taxon>
    </lineage>
</organism>
<keyword evidence="3" id="KW-1185">Reference proteome</keyword>
<dbReference type="OrthoDB" id="2989864at2759"/>
<dbReference type="InterPro" id="IPR025363">
    <property type="entry name" value="DUF4267"/>
</dbReference>
<feature type="transmembrane region" description="Helical" evidence="1">
    <location>
        <begin position="12"/>
        <end position="28"/>
    </location>
</feature>
<feature type="transmembrane region" description="Helical" evidence="1">
    <location>
        <begin position="110"/>
        <end position="127"/>
    </location>
</feature>
<keyword evidence="1" id="KW-0472">Membrane</keyword>
<dbReference type="AlphaFoldDB" id="A0A9P8UHZ0"/>
<dbReference type="Proteomes" id="UP000758603">
    <property type="component" value="Unassembled WGS sequence"/>
</dbReference>
<keyword evidence="1" id="KW-1133">Transmembrane helix</keyword>
<proteinExistence type="predicted"/>
<evidence type="ECO:0000313" key="2">
    <source>
        <dbReference type="EMBL" id="KAH6652414.1"/>
    </source>
</evidence>
<feature type="transmembrane region" description="Helical" evidence="1">
    <location>
        <begin position="79"/>
        <end position="98"/>
    </location>
</feature>
<gene>
    <name evidence="2" type="ORF">BKA67DRAFT_661156</name>
</gene>
<dbReference type="Pfam" id="PF14087">
    <property type="entry name" value="DUF4267"/>
    <property type="match status" value="1"/>
</dbReference>
<evidence type="ECO:0000313" key="3">
    <source>
        <dbReference type="Proteomes" id="UP000758603"/>
    </source>
</evidence>
<dbReference type="RefSeq" id="XP_045956692.1">
    <property type="nucleotide sequence ID" value="XM_046107770.1"/>
</dbReference>
<protein>
    <submittedName>
        <fullName evidence="2">Uncharacterized protein</fullName>
    </submittedName>
</protein>
<sequence>MFEDFSVRHLPALYVGFAFTFGGIWPLFSAPSSLRAFGFPARIRNSPAAWPVMGIYGSRTSIIGILIYTFYFQHKYTELDTILTIIGTYAGFVDTYIITKATEGSIVHSFYRLIPSLALGAYGYYGLTSGRLHNTMG</sequence>
<keyword evidence="1" id="KW-0812">Transmembrane</keyword>
<name>A0A9P8UHZ0_9PEZI</name>
<dbReference type="EMBL" id="JAGPXC010000006">
    <property type="protein sequence ID" value="KAH6652414.1"/>
    <property type="molecule type" value="Genomic_DNA"/>
</dbReference>
<feature type="transmembrane region" description="Helical" evidence="1">
    <location>
        <begin position="48"/>
        <end position="72"/>
    </location>
</feature>
<accession>A0A9P8UHZ0</accession>
<comment type="caution">
    <text evidence="2">The sequence shown here is derived from an EMBL/GenBank/DDBJ whole genome shotgun (WGS) entry which is preliminary data.</text>
</comment>